<gene>
    <name evidence="4" type="ORF">BB561_002953</name>
</gene>
<keyword evidence="5" id="KW-1185">Reference proteome</keyword>
<comment type="caution">
    <text evidence="4">The sequence shown here is derived from an EMBL/GenBank/DDBJ whole genome shotgun (WGS) entry which is preliminary data.</text>
</comment>
<feature type="domain" description="AMP-dependent synthetase/ligase" evidence="3">
    <location>
        <begin position="80"/>
        <end position="472"/>
    </location>
</feature>
<evidence type="ECO:0000259" key="3">
    <source>
        <dbReference type="Pfam" id="PF00501"/>
    </source>
</evidence>
<dbReference type="STRING" id="133385.A0A2T9YNI5"/>
<dbReference type="GO" id="GO:0016020">
    <property type="term" value="C:membrane"/>
    <property type="evidence" value="ECO:0007669"/>
    <property type="project" value="TreeGrafter"/>
</dbReference>
<dbReference type="Proteomes" id="UP000245383">
    <property type="component" value="Unassembled WGS sequence"/>
</dbReference>
<dbReference type="GO" id="GO:0004467">
    <property type="term" value="F:long-chain fatty acid-CoA ligase activity"/>
    <property type="evidence" value="ECO:0007669"/>
    <property type="project" value="TreeGrafter"/>
</dbReference>
<keyword evidence="2" id="KW-0067">ATP-binding</keyword>
<dbReference type="GO" id="GO:0005524">
    <property type="term" value="F:ATP binding"/>
    <property type="evidence" value="ECO:0007669"/>
    <property type="project" value="UniProtKB-KW"/>
</dbReference>
<evidence type="ECO:0000256" key="2">
    <source>
        <dbReference type="ARBA" id="ARBA00022840"/>
    </source>
</evidence>
<dbReference type="EMBL" id="MBFR01000109">
    <property type="protein sequence ID" value="PVU93887.1"/>
    <property type="molecule type" value="Genomic_DNA"/>
</dbReference>
<dbReference type="Gene3D" id="3.40.50.12780">
    <property type="entry name" value="N-terminal domain of ligase-like"/>
    <property type="match status" value="1"/>
</dbReference>
<organism evidence="4 5">
    <name type="scientific">Smittium simulii</name>
    <dbReference type="NCBI Taxonomy" id="133385"/>
    <lineage>
        <taxon>Eukaryota</taxon>
        <taxon>Fungi</taxon>
        <taxon>Fungi incertae sedis</taxon>
        <taxon>Zoopagomycota</taxon>
        <taxon>Kickxellomycotina</taxon>
        <taxon>Harpellomycetes</taxon>
        <taxon>Harpellales</taxon>
        <taxon>Legeriomycetaceae</taxon>
        <taxon>Smittium</taxon>
    </lineage>
</organism>
<dbReference type="InterPro" id="IPR042099">
    <property type="entry name" value="ANL_N_sf"/>
</dbReference>
<sequence length="656" mass="73410">MASKTVDFKAYVVPNSQEPGYTSIYRNIKNKDSLLPVDFADVKTMYDVFWSSSRAENLGAGIVSIMTAAAQSDTEREAIIKRNWPVGIYSINRPEWGITERALATQSLYSVALYDTLGESSMEYILNHSEAAILVCSVDKVHKLLSNKHSLPLLKVIVCMDSVHSDGSASYIPPPFNVNSVGILKRWAESLDIKFYDFKQVEQIGLESKIPHYPPKPSDIYTLMYTSGTTGNPKGAVSTHFSYASASVCCNHGIPIKTDGMVYISYLPLAHCYGRNSENFTTLAGGIIGYFCGDITKILDDCQALQPTYFPGVPRLLMRFYDLISANTINAPGFKGMVCRMAIDQKIQNMHNNKGLSHFVWDRLIFNKIKALFGGKLELVGSGSAPLEPRVMDFFRVVLCCQLLEGYGMTETSAIGSMQPDGDLTSGNIGVLTYGMEARLRDVPEMKYFSTDKPCGRGELCIRGPSIFSGYFKDQEKTDEALIGDGWLATGDICRMNIDGTITIIDRKKNIFKLSQGEYLAPEKIENVLAKDSLSLQTFVHGYSSKNYPVAIIVPNPDTFIPWVQKLELSNNAEIKQMNFEQLCRNKEVKKEFLDRMTKVSKAAKLQGFETIKAVHLEHVPFDIEENKLLTPTLKLKRFDAAERYKDVIHNLYDEF</sequence>
<protein>
    <recommendedName>
        <fullName evidence="3">AMP-dependent synthetase/ligase domain-containing protein</fullName>
    </recommendedName>
</protein>
<dbReference type="SUPFAM" id="SSF56801">
    <property type="entry name" value="Acetyl-CoA synthetase-like"/>
    <property type="match status" value="1"/>
</dbReference>
<proteinExistence type="predicted"/>
<dbReference type="InterPro" id="IPR020845">
    <property type="entry name" value="AMP-binding_CS"/>
</dbReference>
<dbReference type="InterPro" id="IPR000873">
    <property type="entry name" value="AMP-dep_synth/lig_dom"/>
</dbReference>
<accession>A0A2T9YNI5</accession>
<evidence type="ECO:0000256" key="1">
    <source>
        <dbReference type="ARBA" id="ARBA00022741"/>
    </source>
</evidence>
<dbReference type="PANTHER" id="PTHR43272:SF33">
    <property type="entry name" value="AMP-BINDING DOMAIN-CONTAINING PROTEIN-RELATED"/>
    <property type="match status" value="1"/>
</dbReference>
<keyword evidence="1" id="KW-0547">Nucleotide-binding</keyword>
<evidence type="ECO:0000313" key="5">
    <source>
        <dbReference type="Proteomes" id="UP000245383"/>
    </source>
</evidence>
<name>A0A2T9YNI5_9FUNG</name>
<dbReference type="Pfam" id="PF00501">
    <property type="entry name" value="AMP-binding"/>
    <property type="match status" value="1"/>
</dbReference>
<dbReference type="GO" id="GO:0005783">
    <property type="term" value="C:endoplasmic reticulum"/>
    <property type="evidence" value="ECO:0007669"/>
    <property type="project" value="TreeGrafter"/>
</dbReference>
<dbReference type="AlphaFoldDB" id="A0A2T9YNI5"/>
<dbReference type="OrthoDB" id="1700726at2759"/>
<dbReference type="PANTHER" id="PTHR43272">
    <property type="entry name" value="LONG-CHAIN-FATTY-ACID--COA LIGASE"/>
    <property type="match status" value="1"/>
</dbReference>
<dbReference type="PROSITE" id="PS00455">
    <property type="entry name" value="AMP_BINDING"/>
    <property type="match status" value="1"/>
</dbReference>
<reference evidence="4 5" key="1">
    <citation type="journal article" date="2018" name="MBio">
        <title>Comparative Genomics Reveals the Core Gene Toolbox for the Fungus-Insect Symbiosis.</title>
        <authorList>
            <person name="Wang Y."/>
            <person name="Stata M."/>
            <person name="Wang W."/>
            <person name="Stajich J.E."/>
            <person name="White M.M."/>
            <person name="Moncalvo J.M."/>
        </authorList>
    </citation>
    <scope>NUCLEOTIDE SEQUENCE [LARGE SCALE GENOMIC DNA]</scope>
    <source>
        <strain evidence="4 5">SWE-8-4</strain>
    </source>
</reference>
<evidence type="ECO:0000313" key="4">
    <source>
        <dbReference type="EMBL" id="PVU93887.1"/>
    </source>
</evidence>